<protein>
    <submittedName>
        <fullName evidence="3">DnaJ domain protein</fullName>
    </submittedName>
</protein>
<comment type="caution">
    <text evidence="3">The sequence shown here is derived from an EMBL/GenBank/DDBJ whole genome shotgun (WGS) entry which is preliminary data.</text>
</comment>
<sequence length="210" mass="23680">MPFNLKSFIRNKYCEDVMENYYELLGIVSSATKDEIERALRRAAEQQTLDLDEIKKCREYLLNPVKKAEYDKELHAEYPDLAKEDRKKVKAEEKLRKKNKKGKGSDFLELIGMGIVVSIPFLWFTFNGGGGSSKPSGHQAQSACERAVTGILKSPSSADFGGWQRRENADGTYEISGYVDSQNSFGAMLRAQFSCSVDSSGDRAKITYFR</sequence>
<dbReference type="eggNOG" id="ENOG5033BRN">
    <property type="taxonomic scope" value="Bacteria"/>
</dbReference>
<accession>D2ZTR5</accession>
<dbReference type="SUPFAM" id="SSF46565">
    <property type="entry name" value="Chaperone J-domain"/>
    <property type="match status" value="1"/>
</dbReference>
<name>D2ZTR5_NEIM2</name>
<evidence type="ECO:0000313" key="3">
    <source>
        <dbReference type="EMBL" id="EFC89585.1"/>
    </source>
</evidence>
<feature type="domain" description="J" evidence="2">
    <location>
        <begin position="20"/>
        <end position="112"/>
    </location>
</feature>
<evidence type="ECO:0000259" key="2">
    <source>
        <dbReference type="PROSITE" id="PS50076"/>
    </source>
</evidence>
<dbReference type="InterPro" id="IPR036869">
    <property type="entry name" value="J_dom_sf"/>
</dbReference>
<dbReference type="InterPro" id="IPR001623">
    <property type="entry name" value="DnaJ_domain"/>
</dbReference>
<organism evidence="3 4">
    <name type="scientific">Neisseria mucosa (strain ATCC 25996 / DSM 4631 / NCTC 10774 / M26)</name>
    <dbReference type="NCBI Taxonomy" id="546266"/>
    <lineage>
        <taxon>Bacteria</taxon>
        <taxon>Pseudomonadati</taxon>
        <taxon>Pseudomonadota</taxon>
        <taxon>Betaproteobacteria</taxon>
        <taxon>Neisseriales</taxon>
        <taxon>Neisseriaceae</taxon>
        <taxon>Neisseria</taxon>
    </lineage>
</organism>
<evidence type="ECO:0000313" key="4">
    <source>
        <dbReference type="Proteomes" id="UP000003344"/>
    </source>
</evidence>
<dbReference type="STRING" id="546266.NEIMUCOT_04001"/>
<keyword evidence="1" id="KW-1133">Transmembrane helix</keyword>
<dbReference type="Proteomes" id="UP000003344">
    <property type="component" value="Unassembled WGS sequence"/>
</dbReference>
<reference evidence="3 4" key="1">
    <citation type="submission" date="2009-10" db="EMBL/GenBank/DDBJ databases">
        <authorList>
            <person name="Weinstock G."/>
            <person name="Sodergren E."/>
            <person name="Clifton S."/>
            <person name="Fulton L."/>
            <person name="Fulton B."/>
            <person name="Courtney L."/>
            <person name="Fronick C."/>
            <person name="Harrison M."/>
            <person name="Strong C."/>
            <person name="Farmer C."/>
            <person name="Delahaunty K."/>
            <person name="Markovic C."/>
            <person name="Hall O."/>
            <person name="Minx P."/>
            <person name="Tomlinson C."/>
            <person name="Mitreva M."/>
            <person name="Nelson J."/>
            <person name="Hou S."/>
            <person name="Wollam A."/>
            <person name="Pepin K.H."/>
            <person name="Johnson M."/>
            <person name="Bhonagiri V."/>
            <person name="Nash W.E."/>
            <person name="Warren W."/>
            <person name="Chinwalla A."/>
            <person name="Mardis E.R."/>
            <person name="Wilson R.K."/>
        </authorList>
    </citation>
    <scope>NUCLEOTIDE SEQUENCE [LARGE SCALE GENOMIC DNA]</scope>
    <source>
        <strain evidence="4">ATCC 25996 / DSM 4631 / NCTC 10774 / M26</strain>
    </source>
</reference>
<evidence type="ECO:0000256" key="1">
    <source>
        <dbReference type="SAM" id="Phobius"/>
    </source>
</evidence>
<keyword evidence="1" id="KW-0472">Membrane</keyword>
<keyword evidence="1" id="KW-0812">Transmembrane</keyword>
<dbReference type="EMBL" id="ACDX02000002">
    <property type="protein sequence ID" value="EFC89585.1"/>
    <property type="molecule type" value="Genomic_DNA"/>
</dbReference>
<gene>
    <name evidence="3" type="ORF">NEIMUCOT_04001</name>
</gene>
<proteinExistence type="predicted"/>
<dbReference type="Gene3D" id="1.10.287.110">
    <property type="entry name" value="DnaJ domain"/>
    <property type="match status" value="1"/>
</dbReference>
<dbReference type="AlphaFoldDB" id="D2ZTR5"/>
<dbReference type="PROSITE" id="PS50076">
    <property type="entry name" value="DNAJ_2"/>
    <property type="match status" value="1"/>
</dbReference>
<feature type="transmembrane region" description="Helical" evidence="1">
    <location>
        <begin position="107"/>
        <end position="126"/>
    </location>
</feature>